<keyword evidence="1" id="KW-0732">Signal</keyword>
<feature type="signal peptide" evidence="1">
    <location>
        <begin position="1"/>
        <end position="27"/>
    </location>
</feature>
<accession>A0A1G8A512</accession>
<keyword evidence="6" id="KW-1185">Reference proteome</keyword>
<evidence type="ECO:0000313" key="6">
    <source>
        <dbReference type="Proteomes" id="UP000826616"/>
    </source>
</evidence>
<dbReference type="OrthoDB" id="5637at2"/>
<dbReference type="Gene3D" id="2.30.30.40">
    <property type="entry name" value="SH3 Domains"/>
    <property type="match status" value="1"/>
</dbReference>
<protein>
    <submittedName>
        <fullName evidence="4">SH3 domain-containing protein</fullName>
    </submittedName>
</protein>
<reference evidence="4 5" key="1">
    <citation type="submission" date="2016-10" db="EMBL/GenBank/DDBJ databases">
        <authorList>
            <person name="de Groot N.N."/>
        </authorList>
    </citation>
    <scope>NUCLEOTIDE SEQUENCE [LARGE SCALE GENOMIC DNA]</scope>
    <source>
        <strain evidence="4 5">L 420-91</strain>
    </source>
</reference>
<dbReference type="SMART" id="SM00287">
    <property type="entry name" value="SH3b"/>
    <property type="match status" value="1"/>
</dbReference>
<dbReference type="PANTHER" id="PTHR34408:SF1">
    <property type="entry name" value="GLYCOSYL HYDROLASE FAMILY 19 DOMAIN-CONTAINING PROTEIN HI_1415"/>
    <property type="match status" value="1"/>
</dbReference>
<dbReference type="PANTHER" id="PTHR34408">
    <property type="entry name" value="FAMILY PROTEIN, PUTATIVE-RELATED"/>
    <property type="match status" value="1"/>
</dbReference>
<dbReference type="EMBL" id="FNDE01000014">
    <property type="protein sequence ID" value="SDH15946.1"/>
    <property type="molecule type" value="Genomic_DNA"/>
</dbReference>
<name>A0A1G8A512_ANETH</name>
<dbReference type="Pfam" id="PF08239">
    <property type="entry name" value="SH3_3"/>
    <property type="match status" value="1"/>
</dbReference>
<dbReference type="PROSITE" id="PS51781">
    <property type="entry name" value="SH3B"/>
    <property type="match status" value="1"/>
</dbReference>
<feature type="chain" id="PRO_5011614945" evidence="1">
    <location>
        <begin position="28"/>
        <end position="164"/>
    </location>
</feature>
<dbReference type="Proteomes" id="UP000198956">
    <property type="component" value="Unassembled WGS sequence"/>
</dbReference>
<evidence type="ECO:0000313" key="3">
    <source>
        <dbReference type="EMBL" id="QYY43305.1"/>
    </source>
</evidence>
<reference evidence="3 6" key="2">
    <citation type="submission" date="2021-08" db="EMBL/GenBank/DDBJ databases">
        <title>Complete genome sequence of the strain Aneurinibacillus thermoaerophilus CCM 8960.</title>
        <authorList>
            <person name="Musilova J."/>
            <person name="Kourilova X."/>
            <person name="Pernicova I."/>
            <person name="Bezdicek M."/>
            <person name="Lengerova M."/>
            <person name="Obruca S."/>
            <person name="Sedlar K."/>
        </authorList>
    </citation>
    <scope>NUCLEOTIDE SEQUENCE [LARGE SCALE GENOMIC DNA]</scope>
    <source>
        <strain evidence="3 6">CCM 8960</strain>
    </source>
</reference>
<feature type="domain" description="SH3b" evidence="2">
    <location>
        <begin position="28"/>
        <end position="95"/>
    </location>
</feature>
<sequence>MKKMKWLLFMMLTVTFATTPVAWKAEAATTQKVGVVVNVKTGLNIRAGAGTNYKIIGVLKNGTAVSVLSKVNGWYQIKYKDITGYVLGSYIKLLDNQVVKKEDVRNKEEVKNDDKVLKIDITFYNEEGKVIGSASGLSLNSFGQNVSFIQQIPSGADRYTININ</sequence>
<evidence type="ECO:0000313" key="4">
    <source>
        <dbReference type="EMBL" id="SDH15946.1"/>
    </source>
</evidence>
<dbReference type="InterPro" id="IPR003646">
    <property type="entry name" value="SH3-like_bac-type"/>
</dbReference>
<dbReference type="InterPro" id="IPR052354">
    <property type="entry name" value="Cell_Wall_Dynamics_Protein"/>
</dbReference>
<evidence type="ECO:0000313" key="5">
    <source>
        <dbReference type="Proteomes" id="UP000198956"/>
    </source>
</evidence>
<dbReference type="AlphaFoldDB" id="A0A1G8A512"/>
<evidence type="ECO:0000256" key="1">
    <source>
        <dbReference type="SAM" id="SignalP"/>
    </source>
</evidence>
<dbReference type="GeneID" id="97140364"/>
<dbReference type="Proteomes" id="UP000826616">
    <property type="component" value="Chromosome"/>
</dbReference>
<gene>
    <name evidence="3" type="ORF">K3F53_03200</name>
    <name evidence="4" type="ORF">SAMN04489735_101410</name>
</gene>
<organism evidence="4 5">
    <name type="scientific">Aneurinibacillus thermoaerophilus</name>
    <dbReference type="NCBI Taxonomy" id="143495"/>
    <lineage>
        <taxon>Bacteria</taxon>
        <taxon>Bacillati</taxon>
        <taxon>Bacillota</taxon>
        <taxon>Bacilli</taxon>
        <taxon>Bacillales</taxon>
        <taxon>Paenibacillaceae</taxon>
        <taxon>Aneurinibacillus group</taxon>
        <taxon>Aneurinibacillus</taxon>
    </lineage>
</organism>
<dbReference type="RefSeq" id="WP_057899838.1">
    <property type="nucleotide sequence ID" value="NZ_CP080764.1"/>
</dbReference>
<evidence type="ECO:0000259" key="2">
    <source>
        <dbReference type="PROSITE" id="PS51781"/>
    </source>
</evidence>
<proteinExistence type="predicted"/>
<dbReference type="EMBL" id="CP080764">
    <property type="protein sequence ID" value="QYY43305.1"/>
    <property type="molecule type" value="Genomic_DNA"/>
</dbReference>